<evidence type="ECO:0000313" key="2">
    <source>
        <dbReference type="Proteomes" id="UP000248659"/>
    </source>
</evidence>
<dbReference type="Proteomes" id="UP000248659">
    <property type="component" value="Unassembled WGS sequence"/>
</dbReference>
<dbReference type="EMBL" id="MUAV01000010">
    <property type="protein sequence ID" value="RAP41359.1"/>
    <property type="molecule type" value="Genomic_DNA"/>
</dbReference>
<dbReference type="Pfam" id="PF04430">
    <property type="entry name" value="DUF498"/>
    <property type="match status" value="1"/>
</dbReference>
<dbReference type="InterPro" id="IPR036748">
    <property type="entry name" value="MTH938-like_sf"/>
</dbReference>
<dbReference type="PANTHER" id="PTHR21192">
    <property type="entry name" value="NUCLEAR PROTEIN E3-3"/>
    <property type="match status" value="1"/>
</dbReference>
<evidence type="ECO:0000313" key="1">
    <source>
        <dbReference type="EMBL" id="RAP41359.1"/>
    </source>
</evidence>
<dbReference type="RefSeq" id="WP_112315899.1">
    <property type="nucleotide sequence ID" value="NZ_MUAV01000010.1"/>
</dbReference>
<dbReference type="SUPFAM" id="SSF64076">
    <property type="entry name" value="MTH938-like"/>
    <property type="match status" value="1"/>
</dbReference>
<dbReference type="PANTHER" id="PTHR21192:SF2">
    <property type="entry name" value="NADH DEHYDROGENASE [UBIQUINONE] 1 ALPHA SUBCOMPLEX ASSEMBLY FACTOR 3"/>
    <property type="match status" value="1"/>
</dbReference>
<organism evidence="1 2">
    <name type="scientific">Rhodovulum viride</name>
    <dbReference type="NCBI Taxonomy" id="1231134"/>
    <lineage>
        <taxon>Bacteria</taxon>
        <taxon>Pseudomonadati</taxon>
        <taxon>Pseudomonadota</taxon>
        <taxon>Alphaproteobacteria</taxon>
        <taxon>Rhodobacterales</taxon>
        <taxon>Paracoccaceae</taxon>
        <taxon>Rhodovulum</taxon>
    </lineage>
</organism>
<proteinExistence type="predicted"/>
<dbReference type="Gene3D" id="3.40.1230.10">
    <property type="entry name" value="MTH938-like"/>
    <property type="match status" value="1"/>
</dbReference>
<dbReference type="InterPro" id="IPR007523">
    <property type="entry name" value="NDUFAF3/AAMDC"/>
</dbReference>
<name>A0ABX9DI49_9RHOB</name>
<evidence type="ECO:0008006" key="3">
    <source>
        <dbReference type="Google" id="ProtNLM"/>
    </source>
</evidence>
<keyword evidence="2" id="KW-1185">Reference proteome</keyword>
<dbReference type="CDD" id="cd00248">
    <property type="entry name" value="Mth938-like"/>
    <property type="match status" value="1"/>
</dbReference>
<comment type="caution">
    <text evidence="1">The sequence shown here is derived from an EMBL/GenBank/DDBJ whole genome shotgun (WGS) entry which is preliminary data.</text>
</comment>
<accession>A0ABX9DI49</accession>
<protein>
    <recommendedName>
        <fullName evidence="3">Mth938-like domain-containing protein</fullName>
    </recommendedName>
</protein>
<sequence length="122" mass="12629">MKLTEMTIPEGLPIDGYGPGFFRIGGEVREGGALVALGRIAGWAGPEDEAPLMALAGRVDILLIGTGPTLVPLPNRLQSRLEAAGLGVELMSSPSAARSYNVLLAEGRRIAVALVPMPAPEA</sequence>
<gene>
    <name evidence="1" type="ORF">BYZ73_10445</name>
</gene>
<reference evidence="1 2" key="1">
    <citation type="submission" date="2017-01" db="EMBL/GenBank/DDBJ databases">
        <title>Genome sequence of Rhodovulum viride JA756.</title>
        <authorList>
            <person name="Lakshmi K.V."/>
            <person name="Tushar L.D."/>
            <person name="Sasikala C."/>
            <person name="Venkataramana C."/>
        </authorList>
    </citation>
    <scope>NUCLEOTIDE SEQUENCE [LARGE SCALE GENOMIC DNA]</scope>
    <source>
        <strain evidence="1 2">JA756</strain>
    </source>
</reference>